<feature type="region of interest" description="Disordered" evidence="1">
    <location>
        <begin position="1"/>
        <end position="38"/>
    </location>
</feature>
<feature type="compositionally biased region" description="Basic residues" evidence="1">
    <location>
        <begin position="1"/>
        <end position="10"/>
    </location>
</feature>
<name>A0AAV5WHU5_9BILA</name>
<protein>
    <recommendedName>
        <fullName evidence="4">F-box domain-containing protein</fullName>
    </recommendedName>
</protein>
<keyword evidence="3" id="KW-1185">Reference proteome</keyword>
<gene>
    <name evidence="2" type="ORF">PFISCL1PPCAC_21190</name>
</gene>
<reference evidence="2" key="1">
    <citation type="submission" date="2023-10" db="EMBL/GenBank/DDBJ databases">
        <title>Genome assembly of Pristionchus species.</title>
        <authorList>
            <person name="Yoshida K."/>
            <person name="Sommer R.J."/>
        </authorList>
    </citation>
    <scope>NUCLEOTIDE SEQUENCE</scope>
    <source>
        <strain evidence="2">RS5133</strain>
    </source>
</reference>
<accession>A0AAV5WHU5</accession>
<dbReference type="AlphaFoldDB" id="A0AAV5WHU5"/>
<evidence type="ECO:0000313" key="2">
    <source>
        <dbReference type="EMBL" id="GMT29893.1"/>
    </source>
</evidence>
<comment type="caution">
    <text evidence="2">The sequence shown here is derived from an EMBL/GenBank/DDBJ whole genome shotgun (WGS) entry which is preliminary data.</text>
</comment>
<proteinExistence type="predicted"/>
<dbReference type="EMBL" id="BTSY01000005">
    <property type="protein sequence ID" value="GMT29893.1"/>
    <property type="molecule type" value="Genomic_DNA"/>
</dbReference>
<feature type="non-terminal residue" evidence="2">
    <location>
        <position position="249"/>
    </location>
</feature>
<dbReference type="Proteomes" id="UP001432322">
    <property type="component" value="Unassembled WGS sequence"/>
</dbReference>
<evidence type="ECO:0000256" key="1">
    <source>
        <dbReference type="SAM" id="MobiDB-lite"/>
    </source>
</evidence>
<evidence type="ECO:0000313" key="3">
    <source>
        <dbReference type="Proteomes" id="UP001432322"/>
    </source>
</evidence>
<sequence>MAPPKKKSKTNKASEVKRHSIEPATDYRSAKRMRRETDAERNKEIFPILDLPDEVSFKILSYMGKEELRVCLQSFDLDKMHANLKDDTKIPKLSIYLTEGWSAFLECERYQPDKIHTSSPRRICDRLREIYENCEIETMSIKVDSKADVSSFRELIQSCKTIRCTGLLEILIEPGNDNSSDSDFPSSLWGRSRRSLFDSVFTNKLLRDLLSNKKDVLINSLCGAIKLDGLHRIFEDLLDGDFDGLSIFV</sequence>
<feature type="compositionally biased region" description="Basic and acidic residues" evidence="1">
    <location>
        <begin position="12"/>
        <end position="21"/>
    </location>
</feature>
<evidence type="ECO:0008006" key="4">
    <source>
        <dbReference type="Google" id="ProtNLM"/>
    </source>
</evidence>
<organism evidence="2 3">
    <name type="scientific">Pristionchus fissidentatus</name>
    <dbReference type="NCBI Taxonomy" id="1538716"/>
    <lineage>
        <taxon>Eukaryota</taxon>
        <taxon>Metazoa</taxon>
        <taxon>Ecdysozoa</taxon>
        <taxon>Nematoda</taxon>
        <taxon>Chromadorea</taxon>
        <taxon>Rhabditida</taxon>
        <taxon>Rhabditina</taxon>
        <taxon>Diplogasteromorpha</taxon>
        <taxon>Diplogasteroidea</taxon>
        <taxon>Neodiplogasteridae</taxon>
        <taxon>Pristionchus</taxon>
    </lineage>
</organism>